<dbReference type="EMBL" id="QJKJ01002427">
    <property type="protein sequence ID" value="RDY02942.1"/>
    <property type="molecule type" value="Genomic_DNA"/>
</dbReference>
<dbReference type="Proteomes" id="UP000257109">
    <property type="component" value="Unassembled WGS sequence"/>
</dbReference>
<keyword evidence="2" id="KW-1185">Reference proteome</keyword>
<evidence type="ECO:0000313" key="1">
    <source>
        <dbReference type="EMBL" id="RDY02942.1"/>
    </source>
</evidence>
<reference evidence="1" key="1">
    <citation type="submission" date="2018-05" db="EMBL/GenBank/DDBJ databases">
        <title>Draft genome of Mucuna pruriens seed.</title>
        <authorList>
            <person name="Nnadi N.E."/>
            <person name="Vos R."/>
            <person name="Hasami M.H."/>
            <person name="Devisetty U.K."/>
            <person name="Aguiy J.C."/>
        </authorList>
    </citation>
    <scope>NUCLEOTIDE SEQUENCE [LARGE SCALE GENOMIC DNA]</scope>
    <source>
        <strain evidence="1">JCA_2017</strain>
    </source>
</reference>
<organism evidence="1 2">
    <name type="scientific">Mucuna pruriens</name>
    <name type="common">Velvet bean</name>
    <name type="synonym">Dolichos pruriens</name>
    <dbReference type="NCBI Taxonomy" id="157652"/>
    <lineage>
        <taxon>Eukaryota</taxon>
        <taxon>Viridiplantae</taxon>
        <taxon>Streptophyta</taxon>
        <taxon>Embryophyta</taxon>
        <taxon>Tracheophyta</taxon>
        <taxon>Spermatophyta</taxon>
        <taxon>Magnoliopsida</taxon>
        <taxon>eudicotyledons</taxon>
        <taxon>Gunneridae</taxon>
        <taxon>Pentapetalae</taxon>
        <taxon>rosids</taxon>
        <taxon>fabids</taxon>
        <taxon>Fabales</taxon>
        <taxon>Fabaceae</taxon>
        <taxon>Papilionoideae</taxon>
        <taxon>50 kb inversion clade</taxon>
        <taxon>NPAAA clade</taxon>
        <taxon>indigoferoid/millettioid clade</taxon>
        <taxon>Phaseoleae</taxon>
        <taxon>Mucuna</taxon>
    </lineage>
</organism>
<feature type="non-terminal residue" evidence="1">
    <location>
        <position position="1"/>
    </location>
</feature>
<gene>
    <name evidence="1" type="ORF">CR513_13544</name>
</gene>
<name>A0A371HJQ6_MUCPR</name>
<protein>
    <submittedName>
        <fullName evidence="1">Uncharacterized protein</fullName>
    </submittedName>
</protein>
<proteinExistence type="predicted"/>
<comment type="caution">
    <text evidence="1">The sequence shown here is derived from an EMBL/GenBank/DDBJ whole genome shotgun (WGS) entry which is preliminary data.</text>
</comment>
<accession>A0A371HJQ6</accession>
<dbReference type="Pfam" id="PF14223">
    <property type="entry name" value="Retrotran_gag_2"/>
    <property type="match status" value="1"/>
</dbReference>
<dbReference type="OrthoDB" id="8063676at2759"/>
<dbReference type="PANTHER" id="PTHR35317">
    <property type="entry name" value="OS04G0629600 PROTEIN"/>
    <property type="match status" value="1"/>
</dbReference>
<evidence type="ECO:0000313" key="2">
    <source>
        <dbReference type="Proteomes" id="UP000257109"/>
    </source>
</evidence>
<sequence>FLTTRTLSNSVSRWVSFLVSKNVKNGIQEVVVGAIEVQRTVCRESKKKDYKAPFLIHNIASANSAKEAWDILNKSYGGADKIKKVKLQSLQRQYALLSMNDQESNRDYFTRI</sequence>
<dbReference type="PANTHER" id="PTHR35317:SF23">
    <property type="entry name" value="OS04G0629600 PROTEIN"/>
    <property type="match status" value="1"/>
</dbReference>
<dbReference type="AlphaFoldDB" id="A0A371HJQ6"/>